<feature type="region of interest" description="Disordered" evidence="1">
    <location>
        <begin position="21"/>
        <end position="60"/>
    </location>
</feature>
<reference evidence="2" key="2">
    <citation type="submission" date="2024-04" db="UniProtKB">
        <authorList>
            <consortium name="Ensembl"/>
        </authorList>
    </citation>
    <scope>IDENTIFICATION</scope>
</reference>
<feature type="compositionally biased region" description="Basic residues" evidence="1">
    <location>
        <begin position="21"/>
        <end position="32"/>
    </location>
</feature>
<sequence>GGVVGCVWGVNRLHTENGIFVKKKQTKKQKHWSRLDRAYSTNKKPGKNQQRTRRSEQRNSDMTNAVYSCWCFDGARVGGEVGWKRGKTGGPVICRRRVF</sequence>
<evidence type="ECO:0000256" key="1">
    <source>
        <dbReference type="SAM" id="MobiDB-lite"/>
    </source>
</evidence>
<dbReference type="AlphaFoldDB" id="G3PGG2"/>
<name>G3PGG2_GASAC</name>
<organism evidence="2">
    <name type="scientific">Gasterosteus aculeatus</name>
    <name type="common">Three-spined stickleback</name>
    <dbReference type="NCBI Taxonomy" id="69293"/>
    <lineage>
        <taxon>Eukaryota</taxon>
        <taxon>Metazoa</taxon>
        <taxon>Chordata</taxon>
        <taxon>Craniata</taxon>
        <taxon>Vertebrata</taxon>
        <taxon>Euteleostomi</taxon>
        <taxon>Actinopterygii</taxon>
        <taxon>Neopterygii</taxon>
        <taxon>Teleostei</taxon>
        <taxon>Neoteleostei</taxon>
        <taxon>Acanthomorphata</taxon>
        <taxon>Eupercaria</taxon>
        <taxon>Perciformes</taxon>
        <taxon>Cottioidei</taxon>
        <taxon>Gasterosteales</taxon>
        <taxon>Gasterosteidae</taxon>
        <taxon>Gasterosteus</taxon>
    </lineage>
</organism>
<evidence type="ECO:0000313" key="2">
    <source>
        <dbReference type="Ensembl" id="ENSGACP00000016686.1"/>
    </source>
</evidence>
<protein>
    <submittedName>
        <fullName evidence="2">Uncharacterized protein</fullName>
    </submittedName>
</protein>
<proteinExistence type="predicted"/>
<dbReference type="Bgee" id="ENSGACG00000012627">
    <property type="expression patterns" value="Expressed in diencephalon and 6 other cell types or tissues"/>
</dbReference>
<accession>G3PGG2</accession>
<reference evidence="2" key="1">
    <citation type="submission" date="2006-01" db="EMBL/GenBank/DDBJ databases">
        <authorList>
            <person name="Lindblad-Toh K."/>
            <person name="Mauceli E."/>
            <person name="Grabherr M."/>
            <person name="Chang J.L."/>
            <person name="Lander E.S."/>
        </authorList>
    </citation>
    <scope>NUCLEOTIDE SEQUENCE [LARGE SCALE GENOMIC DNA]</scope>
</reference>
<dbReference type="Ensembl" id="ENSGACT00000016720.1">
    <property type="protein sequence ID" value="ENSGACP00000016686.1"/>
    <property type="gene ID" value="ENSGACG00000012627.1"/>
</dbReference>
<dbReference type="InParanoid" id="G3PGG2"/>